<evidence type="ECO:0000259" key="2">
    <source>
        <dbReference type="Pfam" id="PF01551"/>
    </source>
</evidence>
<dbReference type="PROSITE" id="PS51257">
    <property type="entry name" value="PROKAR_LIPOPROTEIN"/>
    <property type="match status" value="1"/>
</dbReference>
<evidence type="ECO:0000313" key="3">
    <source>
        <dbReference type="EMBL" id="QJD87259.1"/>
    </source>
</evidence>
<keyword evidence="4" id="KW-1185">Reference proteome</keyword>
<dbReference type="GO" id="GO:0004222">
    <property type="term" value="F:metalloendopeptidase activity"/>
    <property type="evidence" value="ECO:0007669"/>
    <property type="project" value="TreeGrafter"/>
</dbReference>
<evidence type="ECO:0000313" key="4">
    <source>
        <dbReference type="Proteomes" id="UP000502248"/>
    </source>
</evidence>
<reference evidence="3 4" key="1">
    <citation type="submission" date="2020-04" db="EMBL/GenBank/DDBJ databases">
        <title>Genome sequencing of novel species.</title>
        <authorList>
            <person name="Heo J."/>
            <person name="Kim S.-J."/>
            <person name="Kim J.-S."/>
            <person name="Hong S.-B."/>
            <person name="Kwon S.-W."/>
        </authorList>
    </citation>
    <scope>NUCLEOTIDE SEQUENCE [LARGE SCALE GENOMIC DNA]</scope>
    <source>
        <strain evidence="3 4">MFER-1</strain>
    </source>
</reference>
<organism evidence="3 4">
    <name type="scientific">Cohnella herbarum</name>
    <dbReference type="NCBI Taxonomy" id="2728023"/>
    <lineage>
        <taxon>Bacteria</taxon>
        <taxon>Bacillati</taxon>
        <taxon>Bacillota</taxon>
        <taxon>Bacilli</taxon>
        <taxon>Bacillales</taxon>
        <taxon>Paenibacillaceae</taxon>
        <taxon>Cohnella</taxon>
    </lineage>
</organism>
<dbReference type="CDD" id="cd12797">
    <property type="entry name" value="M23_peptidase"/>
    <property type="match status" value="1"/>
</dbReference>
<dbReference type="SUPFAM" id="SSF51261">
    <property type="entry name" value="Duplicated hybrid motif"/>
    <property type="match status" value="1"/>
</dbReference>
<dbReference type="KEGG" id="cheb:HH215_31505"/>
<dbReference type="PANTHER" id="PTHR21666:SF270">
    <property type="entry name" value="MUREIN HYDROLASE ACTIVATOR ENVC"/>
    <property type="match status" value="1"/>
</dbReference>
<dbReference type="AlphaFoldDB" id="A0A7Z2ZPK1"/>
<name>A0A7Z2ZPK1_9BACL</name>
<feature type="region of interest" description="Disordered" evidence="1">
    <location>
        <begin position="20"/>
        <end position="57"/>
    </location>
</feature>
<sequence length="343" mass="37254">MRKTLILLTTCAVLLTGCGGGGKGSEQPSSTATAKSTASAGATETTEATATESEGSANVKIKPEQIGQALIDGKYKEIYEQLSAEFQKQITREQLVEVIESVHEGVKAWNPNSQLVVNGNNQYTLVSQDGKIGVVYTMDEENRITGMRFIPLESFPESDNSLTKLAYGVPFTGEWYVFWGGRDVLSNYHYEFEMQRYAYDIIQVKEGSSYKGDASKNESYYAFGQPVLAPREGTIVRVVNDIKDNVPVGVMNEEAPAGNVVVIDHGNGEFSFLAHLQEGSAKVAVGDKVAKGDPVGLCGNSGNSSEPHLHYQVSDNADLFAGKSIRVQWEEGLDPRQGETIVH</sequence>
<protein>
    <submittedName>
        <fullName evidence="3">M23 family metallopeptidase</fullName>
    </submittedName>
</protein>
<dbReference type="Proteomes" id="UP000502248">
    <property type="component" value="Chromosome"/>
</dbReference>
<dbReference type="Gene3D" id="2.70.70.10">
    <property type="entry name" value="Glucose Permease (Domain IIA)"/>
    <property type="match status" value="1"/>
</dbReference>
<dbReference type="PANTHER" id="PTHR21666">
    <property type="entry name" value="PEPTIDASE-RELATED"/>
    <property type="match status" value="1"/>
</dbReference>
<dbReference type="RefSeq" id="WP_169283504.1">
    <property type="nucleotide sequence ID" value="NZ_CP051680.1"/>
</dbReference>
<proteinExistence type="predicted"/>
<dbReference type="Pfam" id="PF01551">
    <property type="entry name" value="Peptidase_M23"/>
    <property type="match status" value="1"/>
</dbReference>
<feature type="domain" description="M23ase beta-sheet core" evidence="2">
    <location>
        <begin position="224"/>
        <end position="317"/>
    </location>
</feature>
<dbReference type="InterPro" id="IPR050570">
    <property type="entry name" value="Cell_wall_metabolism_enzyme"/>
</dbReference>
<dbReference type="EMBL" id="CP051680">
    <property type="protein sequence ID" value="QJD87259.1"/>
    <property type="molecule type" value="Genomic_DNA"/>
</dbReference>
<dbReference type="InterPro" id="IPR016047">
    <property type="entry name" value="M23ase_b-sheet_dom"/>
</dbReference>
<gene>
    <name evidence="3" type="ORF">HH215_31505</name>
</gene>
<evidence type="ECO:0000256" key="1">
    <source>
        <dbReference type="SAM" id="MobiDB-lite"/>
    </source>
</evidence>
<accession>A0A7Z2ZPK1</accession>
<dbReference type="InterPro" id="IPR011055">
    <property type="entry name" value="Dup_hybrid_motif"/>
</dbReference>
<feature type="compositionally biased region" description="Low complexity" evidence="1">
    <location>
        <begin position="29"/>
        <end position="57"/>
    </location>
</feature>